<evidence type="ECO:0000313" key="2">
    <source>
        <dbReference type="Proteomes" id="UP000275652"/>
    </source>
</evidence>
<gene>
    <name evidence="1" type="ORF">DYB28_010636</name>
</gene>
<protein>
    <submittedName>
        <fullName evidence="1">Uncharacterized protein</fullName>
    </submittedName>
</protein>
<sequence length="204" mass="22915">MRWCCKIHANGSDWEAFALDVDTRAQPVVHHWKRRRSATLKRRHTSCTTDDAHSPDLAESVLEMVIVNVDAQGYLDHTGEKNVIVLLGIAFDVDLTEVSAFSSCGSHSWANNVGKLTSKFLENTCLDGDMLFKRWRRPHWRLPHSADDGIMSRGFDDMNCEFSVHQAKYLDEGDEDKVNIVPSISLLSHDGSYELQDGKGGQIG</sequence>
<dbReference type="EMBL" id="QUTI01001624">
    <property type="protein sequence ID" value="RLO13920.1"/>
    <property type="molecule type" value="Genomic_DNA"/>
</dbReference>
<accession>A0A9X8ECE5</accession>
<organism evidence="1 2">
    <name type="scientific">Aphanomyces astaci</name>
    <name type="common">Crayfish plague agent</name>
    <dbReference type="NCBI Taxonomy" id="112090"/>
    <lineage>
        <taxon>Eukaryota</taxon>
        <taxon>Sar</taxon>
        <taxon>Stramenopiles</taxon>
        <taxon>Oomycota</taxon>
        <taxon>Saprolegniomycetes</taxon>
        <taxon>Saprolegniales</taxon>
        <taxon>Verrucalvaceae</taxon>
        <taxon>Aphanomyces</taxon>
    </lineage>
</organism>
<reference evidence="1 2" key="1">
    <citation type="journal article" date="2018" name="J. Invertebr. Pathol.">
        <title>New genotyping method for the causative agent of crayfish plague (Aphanomyces astaci) based on whole genome data.</title>
        <authorList>
            <person name="Minardi D."/>
            <person name="Studholme D.J."/>
            <person name="van der Giezen M."/>
            <person name="Pretto T."/>
            <person name="Oidtmann B."/>
        </authorList>
    </citation>
    <scope>NUCLEOTIDE SEQUENCE [LARGE SCALE GENOMIC DNA]</scope>
    <source>
        <strain evidence="1 2">KB13</strain>
    </source>
</reference>
<dbReference type="Proteomes" id="UP000275652">
    <property type="component" value="Unassembled WGS sequence"/>
</dbReference>
<proteinExistence type="predicted"/>
<name>A0A9X8ECE5_APHAT</name>
<evidence type="ECO:0000313" key="1">
    <source>
        <dbReference type="EMBL" id="RLO13920.1"/>
    </source>
</evidence>
<comment type="caution">
    <text evidence="1">The sequence shown here is derived from an EMBL/GenBank/DDBJ whole genome shotgun (WGS) entry which is preliminary data.</text>
</comment>
<dbReference type="AlphaFoldDB" id="A0A9X8ECE5"/>